<dbReference type="Gene3D" id="1.10.1740.10">
    <property type="match status" value="1"/>
</dbReference>
<keyword evidence="5" id="KW-0804">Transcription</keyword>
<accession>A0ABM7RGY7</accession>
<evidence type="ECO:0000313" key="7">
    <source>
        <dbReference type="EMBL" id="BCX48657.1"/>
    </source>
</evidence>
<dbReference type="RefSeq" id="WP_338684982.1">
    <property type="nucleotide sequence ID" value="NZ_AP024702.1"/>
</dbReference>
<sequence>MNVPPEKPPSDPDWQAWLDQHGAVFFLYARQQTRSESDAKDVFQDVLVETWVKARGTIPDKAVVLATIRRRSIDLGRSIDRRVRREQTVATPEGSWFVPDFDANDTRRHLVESIQQLPDDLREVLILRMWGDLSFPAIASLTDVPVPTATSRYRYALDHLRRTLVELQP</sequence>
<keyword evidence="3" id="KW-0731">Sigma factor</keyword>
<dbReference type="SUPFAM" id="SSF88659">
    <property type="entry name" value="Sigma3 and sigma4 domains of RNA polymerase sigma factors"/>
    <property type="match status" value="1"/>
</dbReference>
<keyword evidence="2" id="KW-0805">Transcription regulation</keyword>
<evidence type="ECO:0000256" key="4">
    <source>
        <dbReference type="ARBA" id="ARBA00023125"/>
    </source>
</evidence>
<dbReference type="EMBL" id="AP024702">
    <property type="protein sequence ID" value="BCX48657.1"/>
    <property type="molecule type" value="Genomic_DNA"/>
</dbReference>
<comment type="similarity">
    <text evidence="1">Belongs to the sigma-70 factor family. ECF subfamily.</text>
</comment>
<dbReference type="PANTHER" id="PTHR43133">
    <property type="entry name" value="RNA POLYMERASE ECF-TYPE SIGMA FACTO"/>
    <property type="match status" value="1"/>
</dbReference>
<proteinExistence type="inferred from homology"/>
<dbReference type="SUPFAM" id="SSF88946">
    <property type="entry name" value="Sigma2 domain of RNA polymerase sigma factors"/>
    <property type="match status" value="1"/>
</dbReference>
<dbReference type="PANTHER" id="PTHR43133:SF8">
    <property type="entry name" value="RNA POLYMERASE SIGMA FACTOR HI_1459-RELATED"/>
    <property type="match status" value="1"/>
</dbReference>
<dbReference type="InterPro" id="IPR013325">
    <property type="entry name" value="RNA_pol_sigma_r2"/>
</dbReference>
<evidence type="ECO:0000256" key="5">
    <source>
        <dbReference type="ARBA" id="ARBA00023163"/>
    </source>
</evidence>
<gene>
    <name evidence="7" type="ORF">HAHE_25650</name>
</gene>
<reference evidence="7 8" key="1">
    <citation type="submission" date="2021-06" db="EMBL/GenBank/DDBJ databases">
        <title>Complete genome of Haloferula helveola possessing various polysaccharide degrading enzymes.</title>
        <authorList>
            <person name="Takami H."/>
            <person name="Huang C."/>
            <person name="Hamasaki K."/>
        </authorList>
    </citation>
    <scope>NUCLEOTIDE SEQUENCE [LARGE SCALE GENOMIC DNA]</scope>
    <source>
        <strain evidence="7 8">CN-1</strain>
    </source>
</reference>
<evidence type="ECO:0000256" key="3">
    <source>
        <dbReference type="ARBA" id="ARBA00023082"/>
    </source>
</evidence>
<dbReference type="InterPro" id="IPR013324">
    <property type="entry name" value="RNA_pol_sigma_r3/r4-like"/>
</dbReference>
<dbReference type="InterPro" id="IPR039425">
    <property type="entry name" value="RNA_pol_sigma-70-like"/>
</dbReference>
<dbReference type="Proteomes" id="UP001374893">
    <property type="component" value="Chromosome"/>
</dbReference>
<evidence type="ECO:0000259" key="6">
    <source>
        <dbReference type="Pfam" id="PF08281"/>
    </source>
</evidence>
<name>A0ABM7RGY7_9BACT</name>
<dbReference type="CDD" id="cd06171">
    <property type="entry name" value="Sigma70_r4"/>
    <property type="match status" value="1"/>
</dbReference>
<evidence type="ECO:0000256" key="1">
    <source>
        <dbReference type="ARBA" id="ARBA00010641"/>
    </source>
</evidence>
<evidence type="ECO:0000313" key="8">
    <source>
        <dbReference type="Proteomes" id="UP001374893"/>
    </source>
</evidence>
<keyword evidence="4" id="KW-0238">DNA-binding</keyword>
<dbReference type="InterPro" id="IPR036388">
    <property type="entry name" value="WH-like_DNA-bd_sf"/>
</dbReference>
<dbReference type="Gene3D" id="1.10.10.10">
    <property type="entry name" value="Winged helix-like DNA-binding domain superfamily/Winged helix DNA-binding domain"/>
    <property type="match status" value="1"/>
</dbReference>
<dbReference type="Pfam" id="PF08281">
    <property type="entry name" value="Sigma70_r4_2"/>
    <property type="match status" value="1"/>
</dbReference>
<protein>
    <recommendedName>
        <fullName evidence="6">RNA polymerase sigma factor 70 region 4 type 2 domain-containing protein</fullName>
    </recommendedName>
</protein>
<evidence type="ECO:0000256" key="2">
    <source>
        <dbReference type="ARBA" id="ARBA00023015"/>
    </source>
</evidence>
<keyword evidence="8" id="KW-1185">Reference proteome</keyword>
<dbReference type="InterPro" id="IPR013249">
    <property type="entry name" value="RNA_pol_sigma70_r4_t2"/>
</dbReference>
<organism evidence="7 8">
    <name type="scientific">Haloferula helveola</name>
    <dbReference type="NCBI Taxonomy" id="490095"/>
    <lineage>
        <taxon>Bacteria</taxon>
        <taxon>Pseudomonadati</taxon>
        <taxon>Verrucomicrobiota</taxon>
        <taxon>Verrucomicrobiia</taxon>
        <taxon>Verrucomicrobiales</taxon>
        <taxon>Verrucomicrobiaceae</taxon>
        <taxon>Haloferula</taxon>
    </lineage>
</organism>
<feature type="domain" description="RNA polymerase sigma factor 70 region 4 type 2" evidence="6">
    <location>
        <begin position="110"/>
        <end position="160"/>
    </location>
</feature>